<protein>
    <recommendedName>
        <fullName evidence="4">RDD family protein</fullName>
    </recommendedName>
</protein>
<feature type="transmembrane region" description="Helical" evidence="1">
    <location>
        <begin position="61"/>
        <end position="79"/>
    </location>
</feature>
<organism evidence="2 3">
    <name type="scientific">Sphingobium olei</name>
    <dbReference type="NCBI Taxonomy" id="420955"/>
    <lineage>
        <taxon>Bacteria</taxon>
        <taxon>Pseudomonadati</taxon>
        <taxon>Pseudomonadota</taxon>
        <taxon>Alphaproteobacteria</taxon>
        <taxon>Sphingomonadales</taxon>
        <taxon>Sphingomonadaceae</taxon>
        <taxon>Sphingobium</taxon>
    </lineage>
</organism>
<keyword evidence="1" id="KW-1133">Transmembrane helix</keyword>
<evidence type="ECO:0000313" key="3">
    <source>
        <dbReference type="Proteomes" id="UP001597203"/>
    </source>
</evidence>
<evidence type="ECO:0000256" key="1">
    <source>
        <dbReference type="SAM" id="Phobius"/>
    </source>
</evidence>
<feature type="transmembrane region" description="Helical" evidence="1">
    <location>
        <begin position="186"/>
        <end position="202"/>
    </location>
</feature>
<accession>A0ABW3P6I8</accession>
<reference evidence="3" key="1">
    <citation type="journal article" date="2019" name="Int. J. Syst. Evol. Microbiol.">
        <title>The Global Catalogue of Microorganisms (GCM) 10K type strain sequencing project: providing services to taxonomists for standard genome sequencing and annotation.</title>
        <authorList>
            <consortium name="The Broad Institute Genomics Platform"/>
            <consortium name="The Broad Institute Genome Sequencing Center for Infectious Disease"/>
            <person name="Wu L."/>
            <person name="Ma J."/>
        </authorList>
    </citation>
    <scope>NUCLEOTIDE SEQUENCE [LARGE SCALE GENOMIC DNA]</scope>
    <source>
        <strain evidence="3">CCUG 54329</strain>
    </source>
</reference>
<dbReference type="EMBL" id="JBHTLS010000135">
    <property type="protein sequence ID" value="MFD1107475.1"/>
    <property type="molecule type" value="Genomic_DNA"/>
</dbReference>
<evidence type="ECO:0008006" key="4">
    <source>
        <dbReference type="Google" id="ProtNLM"/>
    </source>
</evidence>
<dbReference type="RefSeq" id="WP_380915060.1">
    <property type="nucleotide sequence ID" value="NZ_JBHTLS010000135.1"/>
</dbReference>
<keyword evidence="1" id="KW-0812">Transmembrane</keyword>
<proteinExistence type="predicted"/>
<dbReference type="Proteomes" id="UP001597203">
    <property type="component" value="Unassembled WGS sequence"/>
</dbReference>
<feature type="transmembrane region" description="Helical" evidence="1">
    <location>
        <begin position="99"/>
        <end position="119"/>
    </location>
</feature>
<keyword evidence="1" id="KW-0472">Membrane</keyword>
<name>A0ABW3P6I8_9SPHN</name>
<comment type="caution">
    <text evidence="2">The sequence shown here is derived from an EMBL/GenBank/DDBJ whole genome shotgun (WGS) entry which is preliminary data.</text>
</comment>
<gene>
    <name evidence="2" type="ORF">ACFQ24_21615</name>
</gene>
<sequence length="242" mass="26764">MMTPNPLIVAATRRFEHRSFRDANGIRMVRNDGKRAVWLTSDQHQTLVLDFARTMQPVNAALKWGFILTIPITIMTLSLMHSSGLDRIIDGSMVPGASFIGSLIILTWWPLLVVAYHWFGTRRAIARVEASLADMPSAPLPSGRPVAFQTLEIVALFIVGPALLIDVIGSLFPRAFDHTPMMGREMGLRSVIGLAVFAALVVRRYRLYRTKGVAVRNETPSDKPNGRVAAIAARAREQVNHG</sequence>
<evidence type="ECO:0000313" key="2">
    <source>
        <dbReference type="EMBL" id="MFD1107475.1"/>
    </source>
</evidence>
<keyword evidence="3" id="KW-1185">Reference proteome</keyword>
<feature type="transmembrane region" description="Helical" evidence="1">
    <location>
        <begin position="153"/>
        <end position="174"/>
    </location>
</feature>